<dbReference type="GO" id="GO:0004386">
    <property type="term" value="F:helicase activity"/>
    <property type="evidence" value="ECO:0007669"/>
    <property type="project" value="UniProtKB-KW"/>
</dbReference>
<dbReference type="PANTHER" id="PTHR11274:SF0">
    <property type="entry name" value="GENERAL TRANSCRIPTION AND DNA REPAIR FACTOR IIH HELICASE SUBUNIT XPB"/>
    <property type="match status" value="1"/>
</dbReference>
<dbReference type="GO" id="GO:0003677">
    <property type="term" value="F:DNA binding"/>
    <property type="evidence" value="ECO:0007669"/>
    <property type="project" value="InterPro"/>
</dbReference>
<dbReference type="SMART" id="SM00490">
    <property type="entry name" value="HELICc"/>
    <property type="match status" value="1"/>
</dbReference>
<feature type="domain" description="Helicase ATP-binding" evidence="5">
    <location>
        <begin position="109"/>
        <end position="255"/>
    </location>
</feature>
<dbReference type="GO" id="GO:0005524">
    <property type="term" value="F:ATP binding"/>
    <property type="evidence" value="ECO:0007669"/>
    <property type="project" value="UniProtKB-KW"/>
</dbReference>
<keyword evidence="1" id="KW-0547">Nucleotide-binding</keyword>
<evidence type="ECO:0000259" key="5">
    <source>
        <dbReference type="PROSITE" id="PS51192"/>
    </source>
</evidence>
<evidence type="ECO:0000256" key="1">
    <source>
        <dbReference type="ARBA" id="ARBA00022741"/>
    </source>
</evidence>
<organism evidence="6 7">
    <name type="scientific">Desulfocicer vacuolatum DSM 3385</name>
    <dbReference type="NCBI Taxonomy" id="1121400"/>
    <lineage>
        <taxon>Bacteria</taxon>
        <taxon>Pseudomonadati</taxon>
        <taxon>Thermodesulfobacteriota</taxon>
        <taxon>Desulfobacteria</taxon>
        <taxon>Desulfobacterales</taxon>
        <taxon>Desulfobacteraceae</taxon>
        <taxon>Desulfocicer</taxon>
    </lineage>
</organism>
<evidence type="ECO:0000313" key="6">
    <source>
        <dbReference type="EMBL" id="SMC60324.1"/>
    </source>
</evidence>
<dbReference type="InterPro" id="IPR001650">
    <property type="entry name" value="Helicase_C-like"/>
</dbReference>
<proteinExistence type="predicted"/>
<dbReference type="OrthoDB" id="9804086at2"/>
<reference evidence="6 7" key="1">
    <citation type="submission" date="2017-04" db="EMBL/GenBank/DDBJ databases">
        <authorList>
            <person name="Afonso C.L."/>
            <person name="Miller P.J."/>
            <person name="Scott M.A."/>
            <person name="Spackman E."/>
            <person name="Goraichik I."/>
            <person name="Dimitrov K.M."/>
            <person name="Suarez D.L."/>
            <person name="Swayne D.E."/>
        </authorList>
    </citation>
    <scope>NUCLEOTIDE SEQUENCE [LARGE SCALE GENOMIC DNA]</scope>
    <source>
        <strain evidence="6 7">DSM 3385</strain>
    </source>
</reference>
<keyword evidence="4" id="KW-0067">ATP-binding</keyword>
<dbReference type="PANTHER" id="PTHR11274">
    <property type="entry name" value="RAD25/XP-B DNA REPAIR HELICASE"/>
    <property type="match status" value="1"/>
</dbReference>
<dbReference type="EMBL" id="FWXY01000005">
    <property type="protein sequence ID" value="SMC60324.1"/>
    <property type="molecule type" value="Genomic_DNA"/>
</dbReference>
<dbReference type="PROSITE" id="PS51192">
    <property type="entry name" value="HELICASE_ATP_BIND_1"/>
    <property type="match status" value="1"/>
</dbReference>
<dbReference type="Pfam" id="PF00271">
    <property type="entry name" value="Helicase_C"/>
    <property type="match status" value="1"/>
</dbReference>
<evidence type="ECO:0000313" key="7">
    <source>
        <dbReference type="Proteomes" id="UP000192418"/>
    </source>
</evidence>
<protein>
    <submittedName>
        <fullName evidence="6">Superfamily II DNA or RNA helicase</fullName>
    </submittedName>
</protein>
<dbReference type="Proteomes" id="UP000192418">
    <property type="component" value="Unassembled WGS sequence"/>
</dbReference>
<accession>A0A1W2AI71</accession>
<dbReference type="InterPro" id="IPR006935">
    <property type="entry name" value="Helicase/UvrB_N"/>
</dbReference>
<dbReference type="InterPro" id="IPR050615">
    <property type="entry name" value="ATP-dep_DNA_Helicase"/>
</dbReference>
<dbReference type="SMART" id="SM00487">
    <property type="entry name" value="DEXDc"/>
    <property type="match status" value="1"/>
</dbReference>
<evidence type="ECO:0000256" key="4">
    <source>
        <dbReference type="ARBA" id="ARBA00022840"/>
    </source>
</evidence>
<sequence>MKFILNNQVNLLGLKSQTADIIKQHLTLLNPKYEEARKMGRYSGNIPEKLTFFNNIENGLQCPRGFSDQAYRICRQNEDRIKVEDNRRVLPPVDFNFTGTLRDYQDTAVSAMIPHTHGTLFAPTGSGKTVMALAIIARHSQPTLIVVHTRELLNQWLGAIEHFLGITDVGILGAGKFKPGNIISVGLVQTLKNKYAAITKKVGHVIVDECHKCPARTFTDVITQFDAKFFTGLSATPWRRDKLTLSIYFHLGEQRHQVPREQLFQQGNLIKPRVIPRETVFETPTDPGRYYSIMMKELCRDPERNRLICRDISLDDNKGIKLILSDRREHCHELARILDADYGLASMVLTGSTPAGKREEIVSSLKECSSAILISTIALLSEGFDLPRLSTLFLTTPIRFSGRLMQCLGRILRPAPGKNKATVYDYVDTRVGVLCNAAAAREQIYMDLFGTGFTYPPQLSSGE</sequence>
<dbReference type="CDD" id="cd18785">
    <property type="entry name" value="SF2_C"/>
    <property type="match status" value="1"/>
</dbReference>
<gene>
    <name evidence="6" type="ORF">SAMN02746065_105103</name>
</gene>
<dbReference type="RefSeq" id="WP_084067608.1">
    <property type="nucleotide sequence ID" value="NZ_FWXY01000005.1"/>
</dbReference>
<dbReference type="InterPro" id="IPR027417">
    <property type="entry name" value="P-loop_NTPase"/>
</dbReference>
<evidence type="ECO:0000256" key="3">
    <source>
        <dbReference type="ARBA" id="ARBA00022806"/>
    </source>
</evidence>
<dbReference type="CDD" id="cd17926">
    <property type="entry name" value="DEXHc_RE"/>
    <property type="match status" value="1"/>
</dbReference>
<name>A0A1W2AI71_9BACT</name>
<dbReference type="AlphaFoldDB" id="A0A1W2AI71"/>
<keyword evidence="7" id="KW-1185">Reference proteome</keyword>
<keyword evidence="2" id="KW-0378">Hydrolase</keyword>
<dbReference type="Pfam" id="PF04851">
    <property type="entry name" value="ResIII"/>
    <property type="match status" value="1"/>
</dbReference>
<evidence type="ECO:0000256" key="2">
    <source>
        <dbReference type="ARBA" id="ARBA00022801"/>
    </source>
</evidence>
<dbReference type="SUPFAM" id="SSF52540">
    <property type="entry name" value="P-loop containing nucleoside triphosphate hydrolases"/>
    <property type="match status" value="2"/>
</dbReference>
<dbReference type="GO" id="GO:0016787">
    <property type="term" value="F:hydrolase activity"/>
    <property type="evidence" value="ECO:0007669"/>
    <property type="project" value="UniProtKB-KW"/>
</dbReference>
<dbReference type="STRING" id="1121400.SAMN02746065_105103"/>
<keyword evidence="3 6" id="KW-0347">Helicase</keyword>
<dbReference type="InterPro" id="IPR014001">
    <property type="entry name" value="Helicase_ATP-bd"/>
</dbReference>
<dbReference type="Gene3D" id="3.40.50.300">
    <property type="entry name" value="P-loop containing nucleotide triphosphate hydrolases"/>
    <property type="match status" value="2"/>
</dbReference>